<sequence>MGHASTDPSASDHDAPARRRRHRRRGLLRFRRHRSPTPPSADPPTPELTPSPSAPPSYFSYPDIAATASYVVVATLPVFRGDPGECPDAHLARFDRVVNSATSPDAAARTFPASLDGDAALWYDLAAPGADDSPPPWDAVRAAFLDFFRPPGAADRARGDLLSMRQRPGEPVNRYYLRMQGILRRFPGRGGGGADVPESFLKSAFVDGLLPEFHDWVAPQRPEALDVAVALALSWERAESVREARRAAKAARMTKCEFCDTEGHEEAQCETRRRMRALCLRRSSSSRRGGASATMVVEEAAEEEGGGSMRFARLGSTVSTRSAQCQCRKHQCWKKAVVPQPLRAMLAALPRLRRTMLAEPRPQRHTEVAAPVPTPEPSHHTKVGPNSRRRCHRTVSLCNRRATPLLAAVVEDGVAGGRPRAGGMMNRKVWAWGTL</sequence>
<evidence type="ECO:0000256" key="1">
    <source>
        <dbReference type="SAM" id="MobiDB-lite"/>
    </source>
</evidence>
<feature type="domain" description="Retrotransposon gag" evidence="2">
    <location>
        <begin position="111"/>
        <end position="209"/>
    </location>
</feature>
<evidence type="ECO:0000313" key="3">
    <source>
        <dbReference type="EMBL" id="BAD73104.1"/>
    </source>
</evidence>
<feature type="compositionally biased region" description="Pro residues" evidence="1">
    <location>
        <begin position="36"/>
        <end position="55"/>
    </location>
</feature>
<dbReference type="InterPro" id="IPR005162">
    <property type="entry name" value="Retrotrans_gag_dom"/>
</dbReference>
<reference evidence="3" key="1">
    <citation type="journal article" date="2002" name="Nature">
        <title>The genome sequence and structure of rice chromosome 1.</title>
        <authorList>
            <person name="Sasaki T."/>
            <person name="Matsumoto T."/>
            <person name="Yamamoto K."/>
            <person name="Sakata K."/>
            <person name="Baba T."/>
            <person name="Katayose Y."/>
            <person name="Wu J."/>
            <person name="Niimura Y."/>
            <person name="Cheng Z."/>
            <person name="Nagamura Y."/>
            <person name="Antonio B.A."/>
            <person name="Kanamori H."/>
            <person name="Hosokawa S."/>
            <person name="Masukawa M."/>
            <person name="Arikawa K."/>
            <person name="Chiden Y."/>
            <person name="Hayashi M."/>
            <person name="Okamoto M."/>
            <person name="Ando T."/>
            <person name="Aoki H."/>
            <person name="Arita K."/>
            <person name="Hamada M."/>
            <person name="Harada C."/>
            <person name="Hijishita S."/>
            <person name="Honda M."/>
            <person name="Ichikawa Y."/>
            <person name="Idonuma A."/>
            <person name="Iijima M."/>
            <person name="Ikeda M."/>
            <person name="Ikeno M."/>
            <person name="Itoh S."/>
            <person name="Itoh T."/>
            <person name="Itoh Y."/>
            <person name="Itoh Y."/>
            <person name="Iwabuchi A."/>
            <person name="Kamiya K."/>
            <person name="Karasawa W."/>
            <person name="Katagiri S."/>
            <person name="Kikuta A."/>
            <person name="Kobayashi N."/>
            <person name="Kono I."/>
            <person name="Machita K."/>
            <person name="Maehara T."/>
            <person name="Mizuno H."/>
            <person name="Mizubayashi T."/>
            <person name="Mukai Y."/>
            <person name="Nagasaki H."/>
            <person name="Nakashima M."/>
            <person name="Nakama Y."/>
            <person name="Nakamichi Y."/>
            <person name="Nakamura M."/>
            <person name="Namiki N."/>
            <person name="Negishi M."/>
            <person name="Ohta I."/>
            <person name="Ono N."/>
            <person name="Saji S."/>
            <person name="Sakai K."/>
            <person name="Shibata M."/>
            <person name="Shimokawa T."/>
            <person name="Shomura A."/>
            <person name="Song J."/>
            <person name="Takazaki Y."/>
            <person name="Terasawa K."/>
            <person name="Tsuji K."/>
            <person name="Waki K."/>
            <person name="Yamagata H."/>
            <person name="Yamane H."/>
            <person name="Yoshiki S."/>
            <person name="Yoshihara R."/>
            <person name="Yukawa K."/>
            <person name="Zhong H."/>
            <person name="Iwama H."/>
            <person name="Endo T."/>
            <person name="Ito H."/>
            <person name="Hahn J.H."/>
            <person name="Kim H.I."/>
            <person name="Eun M.Y."/>
            <person name="Yano M."/>
            <person name="Jiang J."/>
            <person name="Gojobori T."/>
        </authorList>
    </citation>
    <scope>NUCLEOTIDE SEQUENCE [LARGE SCALE GENOMIC DNA]</scope>
</reference>
<evidence type="ECO:0000259" key="2">
    <source>
        <dbReference type="Pfam" id="PF03732"/>
    </source>
</evidence>
<feature type="region of interest" description="Disordered" evidence="1">
    <location>
        <begin position="1"/>
        <end position="55"/>
    </location>
</feature>
<proteinExistence type="predicted"/>
<dbReference type="Pfam" id="PF03732">
    <property type="entry name" value="Retrotrans_gag"/>
    <property type="match status" value="1"/>
</dbReference>
<name>Q5QNA2_ORYSJ</name>
<dbReference type="PANTHER" id="PTHR33223:SF6">
    <property type="entry name" value="CCHC-TYPE DOMAIN-CONTAINING PROTEIN"/>
    <property type="match status" value="1"/>
</dbReference>
<dbReference type="PANTHER" id="PTHR33223">
    <property type="entry name" value="CCHC-TYPE DOMAIN-CONTAINING PROTEIN"/>
    <property type="match status" value="1"/>
</dbReference>
<protein>
    <recommendedName>
        <fullName evidence="2">Retrotransposon gag domain-containing protein</fullName>
    </recommendedName>
</protein>
<dbReference type="Proteomes" id="UP000817658">
    <property type="component" value="Chromosome 1"/>
</dbReference>
<gene>
    <name evidence="3" type="primary">OSJNBa0016I09.31</name>
</gene>
<dbReference type="EMBL" id="AP003052">
    <property type="protein sequence ID" value="BAD73104.1"/>
    <property type="molecule type" value="Genomic_DNA"/>
</dbReference>
<feature type="region of interest" description="Disordered" evidence="1">
    <location>
        <begin position="361"/>
        <end position="389"/>
    </location>
</feature>
<accession>Q5QNA2</accession>
<dbReference type="AlphaFoldDB" id="Q5QNA2"/>
<organism evidence="3">
    <name type="scientific">Oryza sativa subsp. japonica</name>
    <name type="common">Rice</name>
    <dbReference type="NCBI Taxonomy" id="39947"/>
    <lineage>
        <taxon>Eukaryota</taxon>
        <taxon>Viridiplantae</taxon>
        <taxon>Streptophyta</taxon>
        <taxon>Embryophyta</taxon>
        <taxon>Tracheophyta</taxon>
        <taxon>Spermatophyta</taxon>
        <taxon>Magnoliopsida</taxon>
        <taxon>Liliopsida</taxon>
        <taxon>Poales</taxon>
        <taxon>Poaceae</taxon>
        <taxon>BOP clade</taxon>
        <taxon>Oryzoideae</taxon>
        <taxon>Oryzeae</taxon>
        <taxon>Oryzinae</taxon>
        <taxon>Oryza</taxon>
        <taxon>Oryza sativa</taxon>
    </lineage>
</organism>
<feature type="compositionally biased region" description="Basic residues" evidence="1">
    <location>
        <begin position="18"/>
        <end position="35"/>
    </location>
</feature>